<dbReference type="HOGENOM" id="CLU_252712_0_0_1"/>
<dbReference type="GO" id="GO:0005737">
    <property type="term" value="C:cytoplasm"/>
    <property type="evidence" value="ECO:0007669"/>
    <property type="project" value="TreeGrafter"/>
</dbReference>
<feature type="compositionally biased region" description="Low complexity" evidence="1">
    <location>
        <begin position="142"/>
        <end position="151"/>
    </location>
</feature>
<dbReference type="InterPro" id="IPR048382">
    <property type="entry name" value="BCAS3_WD40"/>
</dbReference>
<feature type="domain" description="BCAS3 WD40" evidence="2">
    <location>
        <begin position="753"/>
        <end position="864"/>
    </location>
</feature>
<feature type="compositionally biased region" description="Basic residues" evidence="1">
    <location>
        <begin position="1418"/>
        <end position="1427"/>
    </location>
</feature>
<reference evidence="3 4" key="1">
    <citation type="submission" date="2014-05" db="EMBL/GenBank/DDBJ databases">
        <title>Draft genome sequence of a rare smut relative, Tilletiaria anomala UBC 951.</title>
        <authorList>
            <consortium name="DOE Joint Genome Institute"/>
            <person name="Toome M."/>
            <person name="Kuo A."/>
            <person name="Henrissat B."/>
            <person name="Lipzen A."/>
            <person name="Tritt A."/>
            <person name="Yoshinaga Y."/>
            <person name="Zane M."/>
            <person name="Barry K."/>
            <person name="Grigoriev I.V."/>
            <person name="Spatafora J.W."/>
            <person name="Aimea M.C."/>
        </authorList>
    </citation>
    <scope>NUCLEOTIDE SEQUENCE [LARGE SCALE GENOMIC DNA]</scope>
    <source>
        <strain evidence="3 4">UBC 951</strain>
    </source>
</reference>
<proteinExistence type="predicted"/>
<feature type="compositionally biased region" description="Basic and acidic residues" evidence="1">
    <location>
        <begin position="66"/>
        <end position="82"/>
    </location>
</feature>
<dbReference type="GO" id="GO:0042594">
    <property type="term" value="P:response to starvation"/>
    <property type="evidence" value="ECO:0007669"/>
    <property type="project" value="TreeGrafter"/>
</dbReference>
<sequence length="1427" mass="149584">MSPARRLARQQARLTKTSSNQVRQQLLLDSKHTQSDAVPSSERDTYQQQAPPASEIRRASSSSRSSSRDATAHDDHEYKQIHSIDIAAASSEEAADANHEHGMSSRGRALGEQLSPKPHTTIAEPDISSIASIVTMPASANPPASRPESVSPSPPSSLDKHSPTHPSSPVSASAPPAGASSRGDATHAALLSSPTERSTHMWVAPSLAAIPTTSASTATAPPASPETVDIRRSTKPLVQHAGLSIASEPFAALAAAGHAFSSSSLSSSAPSAAIVGALVGPKNYQSALALAHAGRSAVKGLYAAAVQHAKASGFAPPLEQEQAQAQLEEAGLSDAGRRDGVRTVQAAAHPRFFEDFANTAAPSTASTPAAQLTQQRLVAWSHWDKLGSVSFLLIGYKDGSLQVWRKEGCTRLDEVLRLPPAFLHSKEQAKAEAHGGECMEILSARLRWRNCSSRDGEGTDSGNADRELRLLAVVATRAPATATGFLLLELELATGKIVQSAPLASSPTSASATSAAYASMRFSANFIIIALSTVDCAWSSRASSPATDSSIHIHSSRTLMQLHSPLRDTAQPFADRAPAFDISGRLLAYASTKPAAAASSAALSFGAGSSARLHRRGRREDAAVVSPPLLSASCSLSGSGTAADRESASASATAGLGATTQQQQQQLYDVAKRVGGSVFSGAKALGSMGADYLGGVADPAAAVAGRERRMMQQLQTTANASTQLFTAQRTCIRVLDLGSPGNQEGQPAPALRAVAHFSQARQQPLALLRFNPTGEMLFSADVLGRVFQVYAVDAKFSVRAGVAAAPAPAAGLAQDEPIYKITRGLTNAHVADAQWSRDSHLLFVCTKRGTTHIAALNPHGGGPVDVSAVLQGRCTQSPLLLASSSSLFGAVARAPSAASMMPPPPPCTTISVAAHASASAALTMTVADRTESDSDATRVASAWPCIAVMRDRPGKDARTARIVNFNGATGHLLQNKAKLTFQHQHPRRPSSSSASSSPSHVSGLTEMLRKSAFGDRHNAHSFAYLVSSPATELPALAWPRVTRHVEQSVAVLGLSADRDASYMPSRAHARSHSSSRPWVSGAEIETYIKLPRAMPSHIYICPQMQFSTYANPPLAIQYACDAHRTAVEPLRVRTGVEMTPFGDADSFDADLGSAILQAGWDREALAAAGVGTTIPSFPQGLPARSPTWTQNVSKGIPIRSVAGGIGEGMQRARSGLGRSMEVVRKFSSPHDHGKPKGKGTSLSFDDAEYDERTFAEAVSSEANKSLLSDSLSQRGGAGSAETPLTAISSGPSDEEFDKEDPAWDLARGTAEDVEGDELGWDTFALPDCVGASSGRNGLKRLGTVNKPSVSPDRQEEFLIGDFDEFDDGSASIPCPPQVASSLPPVKAQGLPPTNSSNMDTDKSAFTPSSLGSQGVLKDKRRKKRLAM</sequence>
<evidence type="ECO:0000259" key="2">
    <source>
        <dbReference type="Pfam" id="PF21034"/>
    </source>
</evidence>
<evidence type="ECO:0000313" key="3">
    <source>
        <dbReference type="EMBL" id="KDN37747.1"/>
    </source>
</evidence>
<evidence type="ECO:0000256" key="1">
    <source>
        <dbReference type="SAM" id="MobiDB-lite"/>
    </source>
</evidence>
<dbReference type="Pfam" id="PF21034">
    <property type="entry name" value="BCAS3_WD40"/>
    <property type="match status" value="1"/>
</dbReference>
<dbReference type="GO" id="GO:0006914">
    <property type="term" value="P:autophagy"/>
    <property type="evidence" value="ECO:0007669"/>
    <property type="project" value="InterPro"/>
</dbReference>
<feature type="region of interest" description="Disordered" evidence="1">
    <location>
        <begin position="1269"/>
        <end position="1300"/>
    </location>
</feature>
<accession>A0A066V7P1</accession>
<dbReference type="OrthoDB" id="25778at2759"/>
<comment type="caution">
    <text evidence="3">The sequence shown here is derived from an EMBL/GenBank/DDBJ whole genome shotgun (WGS) entry which is preliminary data.</text>
</comment>
<name>A0A066V7P1_TILAU</name>
<dbReference type="InParanoid" id="A0A066V7P1"/>
<feature type="region of interest" description="Disordered" evidence="1">
    <location>
        <begin position="137"/>
        <end position="187"/>
    </location>
</feature>
<dbReference type="PANTHER" id="PTHR13268">
    <property type="entry name" value="BREAST CARCINOMA AMPLIFIED SEQUENCE 3"/>
    <property type="match status" value="1"/>
</dbReference>
<feature type="compositionally biased region" description="Low complexity" evidence="1">
    <location>
        <begin position="164"/>
        <end position="181"/>
    </location>
</feature>
<gene>
    <name evidence="3" type="ORF">K437DRAFT_270778</name>
</gene>
<feature type="compositionally biased region" description="Low complexity" evidence="1">
    <location>
        <begin position="83"/>
        <end position="92"/>
    </location>
</feature>
<feature type="region of interest" description="Disordered" evidence="1">
    <location>
        <begin position="1"/>
        <end position="122"/>
    </location>
</feature>
<dbReference type="PANTHER" id="PTHR13268:SF0">
    <property type="entry name" value="BCAS3 MICROTUBULE ASSOCIATED CELL MIGRATION FACTOR"/>
    <property type="match status" value="1"/>
</dbReference>
<dbReference type="Proteomes" id="UP000027361">
    <property type="component" value="Unassembled WGS sequence"/>
</dbReference>
<feature type="compositionally biased region" description="Polar residues" evidence="1">
    <location>
        <begin position="15"/>
        <end position="24"/>
    </location>
</feature>
<feature type="compositionally biased region" description="Polar residues" evidence="1">
    <location>
        <begin position="1391"/>
        <end position="1412"/>
    </location>
</feature>
<dbReference type="InterPro" id="IPR045142">
    <property type="entry name" value="BCAS3-like"/>
</dbReference>
<keyword evidence="4" id="KW-1185">Reference proteome</keyword>
<feature type="region of interest" description="Disordered" evidence="1">
    <location>
        <begin position="1364"/>
        <end position="1427"/>
    </location>
</feature>
<organism evidence="3 4">
    <name type="scientific">Tilletiaria anomala (strain ATCC 24038 / CBS 436.72 / UBC 951)</name>
    <dbReference type="NCBI Taxonomy" id="1037660"/>
    <lineage>
        <taxon>Eukaryota</taxon>
        <taxon>Fungi</taxon>
        <taxon>Dikarya</taxon>
        <taxon>Basidiomycota</taxon>
        <taxon>Ustilaginomycotina</taxon>
        <taxon>Exobasidiomycetes</taxon>
        <taxon>Georgefischeriales</taxon>
        <taxon>Tilletiariaceae</taxon>
        <taxon>Tilletiaria</taxon>
    </lineage>
</organism>
<feature type="region of interest" description="Disordered" evidence="1">
    <location>
        <begin position="981"/>
        <end position="1001"/>
    </location>
</feature>
<dbReference type="EMBL" id="JMSN01000131">
    <property type="protein sequence ID" value="KDN37747.1"/>
    <property type="molecule type" value="Genomic_DNA"/>
</dbReference>
<dbReference type="STRING" id="1037660.A0A066V7P1"/>
<feature type="compositionally biased region" description="Low complexity" evidence="1">
    <location>
        <begin position="989"/>
        <end position="999"/>
    </location>
</feature>
<dbReference type="SUPFAM" id="SSF82171">
    <property type="entry name" value="DPP6 N-terminal domain-like"/>
    <property type="match status" value="1"/>
</dbReference>
<dbReference type="RefSeq" id="XP_013240480.1">
    <property type="nucleotide sequence ID" value="XM_013385026.1"/>
</dbReference>
<dbReference type="GeneID" id="25266204"/>
<protein>
    <recommendedName>
        <fullName evidence="2">BCAS3 WD40 domain-containing protein</fullName>
    </recommendedName>
</protein>
<evidence type="ECO:0000313" key="4">
    <source>
        <dbReference type="Proteomes" id="UP000027361"/>
    </source>
</evidence>